<dbReference type="Proteomes" id="UP001596542">
    <property type="component" value="Unassembled WGS sequence"/>
</dbReference>
<organism evidence="2 3">
    <name type="scientific">Herminiimonas glaciei</name>
    <dbReference type="NCBI Taxonomy" id="523788"/>
    <lineage>
        <taxon>Bacteria</taxon>
        <taxon>Pseudomonadati</taxon>
        <taxon>Pseudomonadota</taxon>
        <taxon>Betaproteobacteria</taxon>
        <taxon>Burkholderiales</taxon>
        <taxon>Oxalobacteraceae</taxon>
        <taxon>Herminiimonas</taxon>
    </lineage>
</organism>
<dbReference type="EMBL" id="JBHTBU010000001">
    <property type="protein sequence ID" value="MFC7286540.1"/>
    <property type="molecule type" value="Genomic_DNA"/>
</dbReference>
<protein>
    <recommendedName>
        <fullName evidence="4">LPS export ABC transporter periplasmic protein LptC</fullName>
    </recommendedName>
</protein>
<comment type="caution">
    <text evidence="2">The sequence shown here is derived from an EMBL/GenBank/DDBJ whole genome shotgun (WGS) entry which is preliminary data.</text>
</comment>
<evidence type="ECO:0000313" key="3">
    <source>
        <dbReference type="Proteomes" id="UP001596542"/>
    </source>
</evidence>
<keyword evidence="1" id="KW-1133">Transmembrane helix</keyword>
<keyword evidence="1" id="KW-0812">Transmembrane</keyword>
<accession>A0ABW2I676</accession>
<dbReference type="RefSeq" id="WP_382269745.1">
    <property type="nucleotide sequence ID" value="NZ_JBHTBU010000001.1"/>
</dbReference>
<evidence type="ECO:0000256" key="1">
    <source>
        <dbReference type="SAM" id="Phobius"/>
    </source>
</evidence>
<evidence type="ECO:0000313" key="2">
    <source>
        <dbReference type="EMBL" id="MFC7286540.1"/>
    </source>
</evidence>
<keyword evidence="1" id="KW-0472">Membrane</keyword>
<proteinExistence type="predicted"/>
<sequence length="131" mass="14809">MWPSKVVKSVFVGVALFAALYFVAMQFLGPGIRDFSNPIINGYEYSDAGGYEKTIIYTGNERPRQIIIDSRVDEYRVDGNRLLVARRPVESHLAKDNALSSRLLPLCEYWLINVKTHQVQRTADSGGLRCN</sequence>
<feature type="transmembrane region" description="Helical" evidence="1">
    <location>
        <begin position="6"/>
        <end position="24"/>
    </location>
</feature>
<gene>
    <name evidence="2" type="ORF">ACFQPC_00690</name>
</gene>
<reference evidence="3" key="1">
    <citation type="journal article" date="2019" name="Int. J. Syst. Evol. Microbiol.">
        <title>The Global Catalogue of Microorganisms (GCM) 10K type strain sequencing project: providing services to taxonomists for standard genome sequencing and annotation.</title>
        <authorList>
            <consortium name="The Broad Institute Genomics Platform"/>
            <consortium name="The Broad Institute Genome Sequencing Center for Infectious Disease"/>
            <person name="Wu L."/>
            <person name="Ma J."/>
        </authorList>
    </citation>
    <scope>NUCLEOTIDE SEQUENCE [LARGE SCALE GENOMIC DNA]</scope>
    <source>
        <strain evidence="3">KACC 12508</strain>
    </source>
</reference>
<name>A0ABW2I676_9BURK</name>
<evidence type="ECO:0008006" key="4">
    <source>
        <dbReference type="Google" id="ProtNLM"/>
    </source>
</evidence>
<keyword evidence="3" id="KW-1185">Reference proteome</keyword>